<dbReference type="EMBL" id="JABXYM010000001">
    <property type="protein sequence ID" value="MCR6098077.1"/>
    <property type="molecule type" value="Genomic_DNA"/>
</dbReference>
<evidence type="ECO:0000256" key="5">
    <source>
        <dbReference type="ARBA" id="ARBA00022692"/>
    </source>
</evidence>
<evidence type="ECO:0000259" key="9">
    <source>
        <dbReference type="PROSITE" id="PS51012"/>
    </source>
</evidence>
<protein>
    <submittedName>
        <fullName evidence="10">ABC transporter permease</fullName>
    </submittedName>
</protein>
<keyword evidence="6 8" id="KW-1133">Transmembrane helix</keyword>
<evidence type="ECO:0000256" key="7">
    <source>
        <dbReference type="ARBA" id="ARBA00023136"/>
    </source>
</evidence>
<evidence type="ECO:0000256" key="8">
    <source>
        <dbReference type="SAM" id="Phobius"/>
    </source>
</evidence>
<name>A0A9Q4B4A9_SALAG</name>
<gene>
    <name evidence="10" type="ORF">HXA33_16175</name>
</gene>
<keyword evidence="7 8" id="KW-0472">Membrane</keyword>
<dbReference type="Proteomes" id="UP001057753">
    <property type="component" value="Unassembled WGS sequence"/>
</dbReference>
<comment type="similarity">
    <text evidence="2">Belongs to the ABC-2 integral membrane protein family.</text>
</comment>
<keyword evidence="11" id="KW-1185">Reference proteome</keyword>
<organism evidence="10 11">
    <name type="scientific">Salipaludibacillus agaradhaerens</name>
    <name type="common">Bacillus agaradhaerens</name>
    <dbReference type="NCBI Taxonomy" id="76935"/>
    <lineage>
        <taxon>Bacteria</taxon>
        <taxon>Bacillati</taxon>
        <taxon>Bacillota</taxon>
        <taxon>Bacilli</taxon>
        <taxon>Bacillales</taxon>
        <taxon>Bacillaceae</taxon>
    </lineage>
</organism>
<keyword evidence="3" id="KW-0813">Transport</keyword>
<feature type="transmembrane region" description="Helical" evidence="8">
    <location>
        <begin position="345"/>
        <end position="363"/>
    </location>
</feature>
<keyword evidence="4" id="KW-1003">Cell membrane</keyword>
<evidence type="ECO:0000256" key="3">
    <source>
        <dbReference type="ARBA" id="ARBA00022448"/>
    </source>
</evidence>
<proteinExistence type="inferred from homology"/>
<dbReference type="GO" id="GO:0140359">
    <property type="term" value="F:ABC-type transporter activity"/>
    <property type="evidence" value="ECO:0007669"/>
    <property type="project" value="InterPro"/>
</dbReference>
<feature type="transmembrane region" description="Helical" evidence="8">
    <location>
        <begin position="283"/>
        <end position="304"/>
    </location>
</feature>
<dbReference type="GO" id="GO:0005886">
    <property type="term" value="C:plasma membrane"/>
    <property type="evidence" value="ECO:0007669"/>
    <property type="project" value="UniProtKB-SubCell"/>
</dbReference>
<comment type="caution">
    <text evidence="10">The sequence shown here is derived from an EMBL/GenBank/DDBJ whole genome shotgun (WGS) entry which is preliminary data.</text>
</comment>
<dbReference type="PANTHER" id="PTHR30294">
    <property type="entry name" value="MEMBRANE COMPONENT OF ABC TRANSPORTER YHHJ-RELATED"/>
    <property type="match status" value="1"/>
</dbReference>
<reference evidence="10" key="1">
    <citation type="submission" date="2020-06" db="EMBL/GenBank/DDBJ databases">
        <title>Insight into the genomes of haloalkaliphilic bacilli from Kenyan soda lakes.</title>
        <authorList>
            <person name="Mwirichia R."/>
            <person name="Villamizar G.C."/>
            <person name="Poehlein A."/>
            <person name="Mugweru J."/>
            <person name="Kipnyargis A."/>
            <person name="Kiplimo D."/>
            <person name="Orwa P."/>
            <person name="Daniel R."/>
        </authorList>
    </citation>
    <scope>NUCLEOTIDE SEQUENCE</scope>
    <source>
        <strain evidence="10">B1096_S55</strain>
    </source>
</reference>
<keyword evidence="5 8" id="KW-0812">Transmembrane</keyword>
<accession>A0A9Q4B4A9</accession>
<comment type="subcellular location">
    <subcellularLocation>
        <location evidence="1">Cell membrane</location>
        <topology evidence="1">Multi-pass membrane protein</topology>
    </subcellularLocation>
</comment>
<evidence type="ECO:0000313" key="11">
    <source>
        <dbReference type="Proteomes" id="UP001057753"/>
    </source>
</evidence>
<feature type="transmembrane region" description="Helical" evidence="8">
    <location>
        <begin position="16"/>
        <end position="34"/>
    </location>
</feature>
<dbReference type="Pfam" id="PF12698">
    <property type="entry name" value="ABC2_membrane_3"/>
    <property type="match status" value="1"/>
</dbReference>
<dbReference type="InterPro" id="IPR047817">
    <property type="entry name" value="ABC2_TM_bact-type"/>
</dbReference>
<feature type="transmembrane region" description="Helical" evidence="8">
    <location>
        <begin position="215"/>
        <end position="240"/>
    </location>
</feature>
<feature type="transmembrane region" description="Helical" evidence="8">
    <location>
        <begin position="175"/>
        <end position="195"/>
    </location>
</feature>
<evidence type="ECO:0000313" key="10">
    <source>
        <dbReference type="EMBL" id="MCR6098077.1"/>
    </source>
</evidence>
<feature type="domain" description="ABC transmembrane type-2" evidence="9">
    <location>
        <begin position="133"/>
        <end position="366"/>
    </location>
</feature>
<evidence type="ECO:0000256" key="1">
    <source>
        <dbReference type="ARBA" id="ARBA00004651"/>
    </source>
</evidence>
<dbReference type="PANTHER" id="PTHR30294:SF29">
    <property type="entry name" value="MULTIDRUG ABC TRANSPORTER PERMEASE YBHS-RELATED"/>
    <property type="match status" value="1"/>
</dbReference>
<dbReference type="RefSeq" id="WP_257822455.1">
    <property type="nucleotide sequence ID" value="NZ_JABXYM010000001.1"/>
</dbReference>
<dbReference type="AlphaFoldDB" id="A0A9Q4B4A9"/>
<evidence type="ECO:0000256" key="4">
    <source>
        <dbReference type="ARBA" id="ARBA00022475"/>
    </source>
</evidence>
<dbReference type="PROSITE" id="PS51012">
    <property type="entry name" value="ABC_TM2"/>
    <property type="match status" value="1"/>
</dbReference>
<evidence type="ECO:0000256" key="2">
    <source>
        <dbReference type="ARBA" id="ARBA00007783"/>
    </source>
</evidence>
<evidence type="ECO:0000256" key="6">
    <source>
        <dbReference type="ARBA" id="ARBA00022989"/>
    </source>
</evidence>
<feature type="transmembrane region" description="Helical" evidence="8">
    <location>
        <begin position="252"/>
        <end position="277"/>
    </location>
</feature>
<sequence>MIAIFLLQWKRLWREPVWVLSMVGLTVLFVFLLAGRVGDATMTVTTFSTPSLPEETREEWDDKLNASDVFVFDWVEEDEAKESLAKGNIEFALQIGEEDYRIVKVAENLSYHMVEQHVHQVFAEEMRLQEAERQVMDDTFREDVANNLEEPVLHLVTSSHLGEDDQFAQADRLQVLFGMTLFFSIYTVLFSLMNVSEEKRSGTWDRLILSPLKKWQMYLGNLLFSFVIGYAQILILFLFFQLTLDFGFNGQFGVIAVVTACFVFAIVALGVLLIGIVRSPQQLQVAIPLVAVSMAMLGGAFWPLEVITNDIILMITKAMPITYGMEALHQAVLNRYGVMDLAQPLAMLLLFGVVCMGVGANLMERR</sequence>
<dbReference type="InterPro" id="IPR013525">
    <property type="entry name" value="ABC2_TM"/>
</dbReference>
<dbReference type="InterPro" id="IPR051449">
    <property type="entry name" value="ABC-2_transporter_component"/>
</dbReference>